<evidence type="ECO:0000256" key="2">
    <source>
        <dbReference type="SAM" id="Phobius"/>
    </source>
</evidence>
<comment type="caution">
    <text evidence="3">The sequence shown here is derived from an EMBL/GenBank/DDBJ whole genome shotgun (WGS) entry which is preliminary data.</text>
</comment>
<gene>
    <name evidence="3" type="ORF">JF922_11535</name>
</gene>
<keyword evidence="2" id="KW-0472">Membrane</keyword>
<feature type="transmembrane region" description="Helical" evidence="2">
    <location>
        <begin position="62"/>
        <end position="82"/>
    </location>
</feature>
<feature type="region of interest" description="Disordered" evidence="1">
    <location>
        <begin position="84"/>
        <end position="112"/>
    </location>
</feature>
<dbReference type="RefSeq" id="WP_338201905.1">
    <property type="nucleotide sequence ID" value="NZ_JAEKNR010000122.1"/>
</dbReference>
<sequence length="112" mass="11823">MIYALDIAAWDFCLGIALLLVAPVFSGSRLARWVRYGAILSGLLCLAGIMGAVLGNMNFRNIGIAGYGGVLPVVALLMGRLFSRTPGSDEQSSSPRLAAQRLPGAREASNKQ</sequence>
<proteinExistence type="predicted"/>
<reference evidence="3" key="1">
    <citation type="submission" date="2020-10" db="EMBL/GenBank/DDBJ databases">
        <title>Ca. Dormibacterota MAGs.</title>
        <authorList>
            <person name="Montgomery K."/>
        </authorList>
    </citation>
    <scope>NUCLEOTIDE SEQUENCE [LARGE SCALE GENOMIC DNA]</scope>
    <source>
        <strain evidence="3">SC8812_S17_10</strain>
    </source>
</reference>
<evidence type="ECO:0000313" key="3">
    <source>
        <dbReference type="EMBL" id="MBJ7598700.1"/>
    </source>
</evidence>
<feature type="transmembrane region" description="Helical" evidence="2">
    <location>
        <begin position="7"/>
        <end position="27"/>
    </location>
</feature>
<keyword evidence="4" id="KW-1185">Reference proteome</keyword>
<protein>
    <submittedName>
        <fullName evidence="3">Uncharacterized protein</fullName>
    </submittedName>
</protein>
<feature type="transmembrane region" description="Helical" evidence="2">
    <location>
        <begin position="33"/>
        <end position="55"/>
    </location>
</feature>
<evidence type="ECO:0000313" key="4">
    <source>
        <dbReference type="Proteomes" id="UP000612893"/>
    </source>
</evidence>
<dbReference type="EMBL" id="JAEKNR010000122">
    <property type="protein sequence ID" value="MBJ7598700.1"/>
    <property type="molecule type" value="Genomic_DNA"/>
</dbReference>
<keyword evidence="2" id="KW-1133">Transmembrane helix</keyword>
<accession>A0A934N336</accession>
<dbReference type="Proteomes" id="UP000612893">
    <property type="component" value="Unassembled WGS sequence"/>
</dbReference>
<dbReference type="AlphaFoldDB" id="A0A934N336"/>
<evidence type="ECO:0000256" key="1">
    <source>
        <dbReference type="SAM" id="MobiDB-lite"/>
    </source>
</evidence>
<name>A0A934N336_9BACT</name>
<keyword evidence="2" id="KW-0812">Transmembrane</keyword>
<feature type="compositionally biased region" description="Polar residues" evidence="1">
    <location>
        <begin position="85"/>
        <end position="95"/>
    </location>
</feature>
<organism evidence="3 4">
    <name type="scientific">Candidatus Nephthysia bennettiae</name>
    <dbReference type="NCBI Taxonomy" id="3127016"/>
    <lineage>
        <taxon>Bacteria</taxon>
        <taxon>Bacillati</taxon>
        <taxon>Candidatus Dormiibacterota</taxon>
        <taxon>Candidatus Dormibacteria</taxon>
        <taxon>Candidatus Dormibacterales</taxon>
        <taxon>Candidatus Dormibacteraceae</taxon>
        <taxon>Candidatus Nephthysia</taxon>
    </lineage>
</organism>